<dbReference type="Proteomes" id="UP000295578">
    <property type="component" value="Unassembled WGS sequence"/>
</dbReference>
<feature type="transmembrane region" description="Helical" evidence="7">
    <location>
        <begin position="117"/>
        <end position="140"/>
    </location>
</feature>
<evidence type="ECO:0000256" key="8">
    <source>
        <dbReference type="SAM" id="MobiDB-lite"/>
    </source>
</evidence>
<dbReference type="Gene3D" id="1.10.3720.10">
    <property type="entry name" value="MetI-like"/>
    <property type="match status" value="1"/>
</dbReference>
<dbReference type="EMBL" id="SMKY01000202">
    <property type="protein sequence ID" value="TDD72804.1"/>
    <property type="molecule type" value="Genomic_DNA"/>
</dbReference>
<evidence type="ECO:0000256" key="1">
    <source>
        <dbReference type="ARBA" id="ARBA00004651"/>
    </source>
</evidence>
<evidence type="ECO:0000313" key="10">
    <source>
        <dbReference type="EMBL" id="TDD72804.1"/>
    </source>
</evidence>
<dbReference type="OrthoDB" id="7274389at2"/>
<dbReference type="InterPro" id="IPR035906">
    <property type="entry name" value="MetI-like_sf"/>
</dbReference>
<dbReference type="GO" id="GO:0055085">
    <property type="term" value="P:transmembrane transport"/>
    <property type="evidence" value="ECO:0007669"/>
    <property type="project" value="InterPro"/>
</dbReference>
<protein>
    <submittedName>
        <fullName evidence="10">ABC transporter permease</fullName>
    </submittedName>
</protein>
<feature type="region of interest" description="Disordered" evidence="8">
    <location>
        <begin position="1"/>
        <end position="22"/>
    </location>
</feature>
<gene>
    <name evidence="10" type="ORF">E1293_32400</name>
</gene>
<dbReference type="CDD" id="cd06261">
    <property type="entry name" value="TM_PBP2"/>
    <property type="match status" value="1"/>
</dbReference>
<evidence type="ECO:0000256" key="5">
    <source>
        <dbReference type="ARBA" id="ARBA00022989"/>
    </source>
</evidence>
<dbReference type="AlphaFoldDB" id="A0A4R5AP45"/>
<feature type="transmembrane region" description="Helical" evidence="7">
    <location>
        <begin position="210"/>
        <end position="234"/>
    </location>
</feature>
<comment type="caution">
    <text evidence="10">The sequence shown here is derived from an EMBL/GenBank/DDBJ whole genome shotgun (WGS) entry which is preliminary data.</text>
</comment>
<proteinExistence type="inferred from homology"/>
<keyword evidence="6 7" id="KW-0472">Membrane</keyword>
<feature type="transmembrane region" description="Helical" evidence="7">
    <location>
        <begin position="28"/>
        <end position="45"/>
    </location>
</feature>
<dbReference type="InterPro" id="IPR000515">
    <property type="entry name" value="MetI-like"/>
</dbReference>
<name>A0A4R5AP45_9ACTN</name>
<keyword evidence="2 7" id="KW-0813">Transport</keyword>
<dbReference type="PROSITE" id="PS50928">
    <property type="entry name" value="ABC_TM1"/>
    <property type="match status" value="1"/>
</dbReference>
<evidence type="ECO:0000256" key="7">
    <source>
        <dbReference type="RuleBase" id="RU363032"/>
    </source>
</evidence>
<dbReference type="GO" id="GO:0005886">
    <property type="term" value="C:plasma membrane"/>
    <property type="evidence" value="ECO:0007669"/>
    <property type="project" value="UniProtKB-SubCell"/>
</dbReference>
<evidence type="ECO:0000256" key="2">
    <source>
        <dbReference type="ARBA" id="ARBA00022448"/>
    </source>
</evidence>
<dbReference type="Pfam" id="PF00528">
    <property type="entry name" value="BPD_transp_1"/>
    <property type="match status" value="1"/>
</dbReference>
<reference evidence="10 11" key="1">
    <citation type="submission" date="2019-03" db="EMBL/GenBank/DDBJ databases">
        <title>Draft genome sequences of novel Actinobacteria.</title>
        <authorList>
            <person name="Sahin N."/>
            <person name="Ay H."/>
            <person name="Saygin H."/>
        </authorList>
    </citation>
    <scope>NUCLEOTIDE SEQUENCE [LARGE SCALE GENOMIC DNA]</scope>
    <source>
        <strain evidence="10 11">DSM 45941</strain>
    </source>
</reference>
<feature type="transmembrane region" description="Helical" evidence="7">
    <location>
        <begin position="146"/>
        <end position="165"/>
    </location>
</feature>
<sequence length="279" mass="29951">MTITDNGRQGAQRAAGSARRRPPWHRRYRGGLITTASILVVLAFWEVTGRQMNPIFSSYPSAVIRKFGVQVKSGLLPEALLDSLQPLLLGFCVAALIGIPVGLLIGRYRVADAALGVYVTAGYAMPLVALIPLFMLWFGLGFTVKVVIVVVMTVFPIVINTRAGVRAVPRSLTEVGTSFMASEFAIMRKIILPATVPHIMTGLRLGIGRAVIAIVIAEFFTAIGGLGGQIILAGQRFDTAGLFVPVTVLMVLGVGLTRLVGWLETKVAPWGRPADTDRD</sequence>
<dbReference type="PANTHER" id="PTHR30151:SF0">
    <property type="entry name" value="ABC TRANSPORTER PERMEASE PROTEIN MJ0413-RELATED"/>
    <property type="match status" value="1"/>
</dbReference>
<keyword evidence="3" id="KW-1003">Cell membrane</keyword>
<evidence type="ECO:0000256" key="4">
    <source>
        <dbReference type="ARBA" id="ARBA00022692"/>
    </source>
</evidence>
<dbReference type="SUPFAM" id="SSF161098">
    <property type="entry name" value="MetI-like"/>
    <property type="match status" value="1"/>
</dbReference>
<evidence type="ECO:0000313" key="11">
    <source>
        <dbReference type="Proteomes" id="UP000295578"/>
    </source>
</evidence>
<comment type="subcellular location">
    <subcellularLocation>
        <location evidence="1 7">Cell membrane</location>
        <topology evidence="1 7">Multi-pass membrane protein</topology>
    </subcellularLocation>
</comment>
<dbReference type="PANTHER" id="PTHR30151">
    <property type="entry name" value="ALKANE SULFONATE ABC TRANSPORTER-RELATED, MEMBRANE SUBUNIT"/>
    <property type="match status" value="1"/>
</dbReference>
<accession>A0A4R5AP45</accession>
<dbReference type="RefSeq" id="WP_132201391.1">
    <property type="nucleotide sequence ID" value="NZ_SMKY01000202.1"/>
</dbReference>
<keyword evidence="5 7" id="KW-1133">Transmembrane helix</keyword>
<evidence type="ECO:0000256" key="6">
    <source>
        <dbReference type="ARBA" id="ARBA00023136"/>
    </source>
</evidence>
<feature type="compositionally biased region" description="Low complexity" evidence="8">
    <location>
        <begin position="7"/>
        <end position="17"/>
    </location>
</feature>
<comment type="similarity">
    <text evidence="7">Belongs to the binding-protein-dependent transport system permease family.</text>
</comment>
<feature type="transmembrane region" description="Helical" evidence="7">
    <location>
        <begin position="240"/>
        <end position="263"/>
    </location>
</feature>
<organism evidence="10 11">
    <name type="scientific">Actinomadura darangshiensis</name>
    <dbReference type="NCBI Taxonomy" id="705336"/>
    <lineage>
        <taxon>Bacteria</taxon>
        <taxon>Bacillati</taxon>
        <taxon>Actinomycetota</taxon>
        <taxon>Actinomycetes</taxon>
        <taxon>Streptosporangiales</taxon>
        <taxon>Thermomonosporaceae</taxon>
        <taxon>Actinomadura</taxon>
    </lineage>
</organism>
<keyword evidence="11" id="KW-1185">Reference proteome</keyword>
<evidence type="ECO:0000259" key="9">
    <source>
        <dbReference type="PROSITE" id="PS50928"/>
    </source>
</evidence>
<evidence type="ECO:0000256" key="3">
    <source>
        <dbReference type="ARBA" id="ARBA00022475"/>
    </source>
</evidence>
<feature type="transmembrane region" description="Helical" evidence="7">
    <location>
        <begin position="87"/>
        <end position="105"/>
    </location>
</feature>
<feature type="domain" description="ABC transmembrane type-1" evidence="9">
    <location>
        <begin position="80"/>
        <end position="261"/>
    </location>
</feature>
<keyword evidence="4 7" id="KW-0812">Transmembrane</keyword>